<sequence>RRGARNRRGRGHRIRHRLPARGRDGRGSLRLGPLRL</sequence>
<evidence type="ECO:0000313" key="2">
    <source>
        <dbReference type="EMBL" id="CAA9538603.1"/>
    </source>
</evidence>
<feature type="region of interest" description="Disordered" evidence="1">
    <location>
        <begin position="1"/>
        <end position="36"/>
    </location>
</feature>
<accession>A0A6J4U4M9</accession>
<name>A0A6J4U4M9_9ACTN</name>
<protein>
    <submittedName>
        <fullName evidence="2">Uncharacterized protein</fullName>
    </submittedName>
</protein>
<feature type="non-terminal residue" evidence="2">
    <location>
        <position position="1"/>
    </location>
</feature>
<proteinExistence type="predicted"/>
<organism evidence="2">
    <name type="scientific">uncultured Rubrobacteraceae bacterium</name>
    <dbReference type="NCBI Taxonomy" id="349277"/>
    <lineage>
        <taxon>Bacteria</taxon>
        <taxon>Bacillati</taxon>
        <taxon>Actinomycetota</taxon>
        <taxon>Rubrobacteria</taxon>
        <taxon>Rubrobacterales</taxon>
        <taxon>Rubrobacteraceae</taxon>
        <taxon>environmental samples</taxon>
    </lineage>
</organism>
<reference evidence="2" key="1">
    <citation type="submission" date="2020-02" db="EMBL/GenBank/DDBJ databases">
        <authorList>
            <person name="Meier V. D."/>
        </authorList>
    </citation>
    <scope>NUCLEOTIDE SEQUENCE</scope>
    <source>
        <strain evidence="2">AVDCRST_MAG05</strain>
    </source>
</reference>
<feature type="non-terminal residue" evidence="2">
    <location>
        <position position="36"/>
    </location>
</feature>
<dbReference type="AlphaFoldDB" id="A0A6J4U4M9"/>
<gene>
    <name evidence="2" type="ORF">AVDCRST_MAG05-5137</name>
</gene>
<evidence type="ECO:0000256" key="1">
    <source>
        <dbReference type="SAM" id="MobiDB-lite"/>
    </source>
</evidence>
<feature type="compositionally biased region" description="Basic residues" evidence="1">
    <location>
        <begin position="1"/>
        <end position="20"/>
    </location>
</feature>
<dbReference type="EMBL" id="CADCVM010000545">
    <property type="protein sequence ID" value="CAA9538603.1"/>
    <property type="molecule type" value="Genomic_DNA"/>
</dbReference>